<name>A0ABM8G8C6_9MICO</name>
<keyword evidence="2" id="KW-1185">Reference proteome</keyword>
<dbReference type="EMBL" id="AP027731">
    <property type="protein sequence ID" value="BDZ44423.1"/>
    <property type="molecule type" value="Genomic_DNA"/>
</dbReference>
<evidence type="ECO:0000313" key="1">
    <source>
        <dbReference type="EMBL" id="BDZ44423.1"/>
    </source>
</evidence>
<dbReference type="Proteomes" id="UP001321498">
    <property type="component" value="Chromosome"/>
</dbReference>
<dbReference type="PANTHER" id="PTHR12126">
    <property type="entry name" value="NADH-UBIQUINONE OXIDOREDUCTASE 39 KDA SUBUNIT-RELATED"/>
    <property type="match status" value="1"/>
</dbReference>
<dbReference type="InterPro" id="IPR036291">
    <property type="entry name" value="NAD(P)-bd_dom_sf"/>
</dbReference>
<evidence type="ECO:0000313" key="2">
    <source>
        <dbReference type="Proteomes" id="UP001321498"/>
    </source>
</evidence>
<gene>
    <name evidence="1" type="ORF">GCM10025866_03320</name>
</gene>
<protein>
    <submittedName>
        <fullName evidence="1">3-beta hydroxysteroid dehydrogenase</fullName>
    </submittedName>
</protein>
<dbReference type="Gene3D" id="3.40.50.720">
    <property type="entry name" value="NAD(P)-binding Rossmann-like Domain"/>
    <property type="match status" value="1"/>
</dbReference>
<dbReference type="SUPFAM" id="SSF51735">
    <property type="entry name" value="NAD(P)-binding Rossmann-fold domains"/>
    <property type="match status" value="1"/>
</dbReference>
<reference evidence="2" key="1">
    <citation type="journal article" date="2019" name="Int. J. Syst. Evol. Microbiol.">
        <title>The Global Catalogue of Microorganisms (GCM) 10K type strain sequencing project: providing services to taxonomists for standard genome sequencing and annotation.</title>
        <authorList>
            <consortium name="The Broad Institute Genomics Platform"/>
            <consortium name="The Broad Institute Genome Sequencing Center for Infectious Disease"/>
            <person name="Wu L."/>
            <person name="Ma J."/>
        </authorList>
    </citation>
    <scope>NUCLEOTIDE SEQUENCE [LARGE SCALE GENOMIC DNA]</scope>
    <source>
        <strain evidence="2">NBRC 108725</strain>
    </source>
</reference>
<sequence>MAGATGAVGVHVVAALAERGVEVVPLTRGAGVDLLTGSGLDGRLDGCDAVVDVASVQTLRTKQAVEYFTRSTENLLAAEAASGVGHHLALSIVGIDGAEVGYYAGKVAQERAVVGGSIPWTILRATQFHEFADQLRARGRLGPVIVVPTMTIQPVAAVEVGAALADAVLAGPSGRIPDLAGPRVEQLADLVRRCERAPGARTPVFSVPMPRLIMRTSGLLAGPGARLGKVSFDEWLAGRTRD</sequence>
<dbReference type="PANTHER" id="PTHR12126:SF11">
    <property type="entry name" value="NADH DEHYDROGENASE [UBIQUINONE] 1 ALPHA SUBCOMPLEX SUBUNIT 9, MITOCHONDRIAL"/>
    <property type="match status" value="1"/>
</dbReference>
<organism evidence="1 2">
    <name type="scientific">Naasia aerilata</name>
    <dbReference type="NCBI Taxonomy" id="1162966"/>
    <lineage>
        <taxon>Bacteria</taxon>
        <taxon>Bacillati</taxon>
        <taxon>Actinomycetota</taxon>
        <taxon>Actinomycetes</taxon>
        <taxon>Micrococcales</taxon>
        <taxon>Microbacteriaceae</taxon>
        <taxon>Naasia</taxon>
    </lineage>
</organism>
<dbReference type="InterPro" id="IPR051207">
    <property type="entry name" value="ComplexI_NDUFA9_subunit"/>
</dbReference>
<accession>A0ABM8G8C6</accession>
<proteinExistence type="predicted"/>